<dbReference type="InParanoid" id="A0A409XXX3"/>
<organism evidence="2 3">
    <name type="scientific">Gymnopilus dilepis</name>
    <dbReference type="NCBI Taxonomy" id="231916"/>
    <lineage>
        <taxon>Eukaryota</taxon>
        <taxon>Fungi</taxon>
        <taxon>Dikarya</taxon>
        <taxon>Basidiomycota</taxon>
        <taxon>Agaricomycotina</taxon>
        <taxon>Agaricomycetes</taxon>
        <taxon>Agaricomycetidae</taxon>
        <taxon>Agaricales</taxon>
        <taxon>Agaricineae</taxon>
        <taxon>Hymenogastraceae</taxon>
        <taxon>Gymnopilus</taxon>
    </lineage>
</organism>
<reference evidence="2 3" key="1">
    <citation type="journal article" date="2018" name="Evol. Lett.">
        <title>Horizontal gene cluster transfer increased hallucinogenic mushroom diversity.</title>
        <authorList>
            <person name="Reynolds H.T."/>
            <person name="Vijayakumar V."/>
            <person name="Gluck-Thaler E."/>
            <person name="Korotkin H.B."/>
            <person name="Matheny P.B."/>
            <person name="Slot J.C."/>
        </authorList>
    </citation>
    <scope>NUCLEOTIDE SEQUENCE [LARGE SCALE GENOMIC DNA]</scope>
    <source>
        <strain evidence="2 3">SRW20</strain>
    </source>
</reference>
<sequence>MSSMDHDTEVVSALQNHPPSSAAHPIQPQGCHFDHLPFELVSKTFMIYASDEYREGSGKSILNLGAVCKRWREIAWGIPEMWASLRISISTYKRCPPESFWVLVEEWLGRSQMRPLTMWISFSLSDRSNTLHQEIHHGQRLLDILNRHCEQWFELELFLPTRLIPQLGSSSCSLSKLQKLDLHGDGYCTRTVTASSLTQHTPRSIKIAYAHVNPSSFNWTSVTKVTLSYYSVDHVLEVLRLAPRLTSCGLEYIDYGIQQGAFVMAHNPTVNHALEGLYVLFSDEDAERRFFEQVSLPSLGFLSISSDNCTLHVSPLRTFLLQSACSLSCLQFRMEDYDDADSILFVSLLFDLPSLEEIDISGHSTENGFLQALYNALIAHLPTYGRSVPLSLQTFLPSLRVFNWSGSILFPWEIIAAFLAPLNLQDERCGRRPLQEINIQCWENPHRRGHARLIPYGVLARLYPFVGQVYFTLEQQLHSQWYDWWQMSEDNAEFNKTIYAYKQIKEKPSGFRLPSPANDPSKRSARPSTFPVRIAVLVDPAFNIPVILAVSTRSVAPLVPLDNGKPGGASRPAPAVVAPALVDVAAEVAGRTAADPGARFTAFVSGELELVVAALEALLEAAFLASVSGKQGDIADSGVDSIIASTCELGRDGGSGVAVEK</sequence>
<name>A0A409XXX3_9AGAR</name>
<accession>A0A409XXX3</accession>
<dbReference type="SUPFAM" id="SSF52047">
    <property type="entry name" value="RNI-like"/>
    <property type="match status" value="1"/>
</dbReference>
<gene>
    <name evidence="2" type="ORF">CVT26_008644</name>
</gene>
<proteinExistence type="predicted"/>
<keyword evidence="3" id="KW-1185">Reference proteome</keyword>
<evidence type="ECO:0000313" key="3">
    <source>
        <dbReference type="Proteomes" id="UP000284706"/>
    </source>
</evidence>
<feature type="region of interest" description="Disordered" evidence="1">
    <location>
        <begin position="1"/>
        <end position="25"/>
    </location>
</feature>
<protein>
    <submittedName>
        <fullName evidence="2">Uncharacterized protein</fullName>
    </submittedName>
</protein>
<evidence type="ECO:0000256" key="1">
    <source>
        <dbReference type="SAM" id="MobiDB-lite"/>
    </source>
</evidence>
<dbReference type="AlphaFoldDB" id="A0A409XXX3"/>
<dbReference type="OrthoDB" id="2269034at2759"/>
<evidence type="ECO:0000313" key="2">
    <source>
        <dbReference type="EMBL" id="PPQ95622.1"/>
    </source>
</evidence>
<dbReference type="Proteomes" id="UP000284706">
    <property type="component" value="Unassembled WGS sequence"/>
</dbReference>
<dbReference type="EMBL" id="NHYE01001421">
    <property type="protein sequence ID" value="PPQ95622.1"/>
    <property type="molecule type" value="Genomic_DNA"/>
</dbReference>
<comment type="caution">
    <text evidence="2">The sequence shown here is derived from an EMBL/GenBank/DDBJ whole genome shotgun (WGS) entry which is preliminary data.</text>
</comment>